<accession>A0AAE7B7K4</accession>
<organism evidence="3 4">
    <name type="scientific">Yaravirus sp. 'brasiliensis'</name>
    <dbReference type="NCBI Taxonomy" id="2739681"/>
    <lineage>
        <taxon>Viruses</taxon>
        <taxon>Varidnaviria</taxon>
        <taxon>Bamfordvirae</taxon>
        <taxon>Nucleocytoviricota</taxon>
        <taxon>Mriyaviricetes</taxon>
        <taxon>Yaraviridae</taxon>
        <taxon>Yaravirus</taxon>
        <taxon>Yaravirus brasiliense</taxon>
    </lineage>
</organism>
<proteinExistence type="predicted"/>
<keyword evidence="2" id="KW-1133">Transmembrane helix</keyword>
<keyword evidence="2" id="KW-0472">Membrane</keyword>
<keyword evidence="2" id="KW-0812">Transmembrane</keyword>
<feature type="region of interest" description="Disordered" evidence="1">
    <location>
        <begin position="1"/>
        <end position="91"/>
    </location>
</feature>
<dbReference type="Proteomes" id="UP000830293">
    <property type="component" value="Segment"/>
</dbReference>
<protein>
    <submittedName>
        <fullName evidence="3">Uncharacterized protein</fullName>
    </submittedName>
</protein>
<dbReference type="RefSeq" id="YP_010800691.1">
    <property type="nucleotide sequence ID" value="NC_076895.1"/>
</dbReference>
<evidence type="ECO:0000313" key="3">
    <source>
        <dbReference type="EMBL" id="QKE44444.1"/>
    </source>
</evidence>
<evidence type="ECO:0000313" key="4">
    <source>
        <dbReference type="Proteomes" id="UP000830293"/>
    </source>
</evidence>
<dbReference type="GeneID" id="80539327"/>
<name>A0AAE7B7K4_9VIRU</name>
<reference evidence="3" key="1">
    <citation type="submission" date="2020-04" db="EMBL/GenBank/DDBJ databases">
        <title>A mysterious 80 nm amoeba virus with a near complete 'ORFan genome' challenges the classification of DNA viruses.</title>
        <authorList>
            <person name="Boratto P.V.M."/>
            <person name="Oliveira G.P."/>
            <person name="Machado T.B."/>
            <person name="Andrade A.C.S.P."/>
            <person name="Baudoin J.P."/>
            <person name="Klose T."/>
            <person name="Azza S."/>
            <person name="Decloquement P."/>
            <person name="Chabriere E."/>
            <person name="Colson P."/>
            <person name="Levasseur A."/>
            <person name="La Scola B."/>
            <person name="Abrahao J.S."/>
        </authorList>
    </citation>
    <scope>NUCLEOTIDE SEQUENCE</scope>
    <source>
        <strain evidence="3">BHMG</strain>
    </source>
</reference>
<feature type="compositionally biased region" description="Basic and acidic residues" evidence="1">
    <location>
        <begin position="75"/>
        <end position="85"/>
    </location>
</feature>
<dbReference type="EMBL" id="MT293574">
    <property type="protein sequence ID" value="QKE44444.1"/>
    <property type="molecule type" value="Genomic_DNA"/>
</dbReference>
<evidence type="ECO:0000256" key="1">
    <source>
        <dbReference type="SAM" id="MobiDB-lite"/>
    </source>
</evidence>
<keyword evidence="4" id="KW-1185">Reference proteome</keyword>
<evidence type="ECO:0000256" key="2">
    <source>
        <dbReference type="SAM" id="Phobius"/>
    </source>
</evidence>
<dbReference type="KEGG" id="vg:80539327"/>
<feature type="transmembrane region" description="Helical" evidence="2">
    <location>
        <begin position="100"/>
        <end position="120"/>
    </location>
</feature>
<sequence>MGFGSVLAGPDDQYDNVRVKRPSLGHEDTPAVITPPKPNNNANDRPYKALPIDTTGTPVGVGGAGQQKSPFMPIEKTKQPDDINGKKPPPVEGADTTFEINWYLLGAGVGVVALLVLVLFNI</sequence>